<organism evidence="2 3">
    <name type="scientific">Ichthyophthirius multifiliis</name>
    <name type="common">White spot disease agent</name>
    <name type="synonym">Ich</name>
    <dbReference type="NCBI Taxonomy" id="5932"/>
    <lineage>
        <taxon>Eukaryota</taxon>
        <taxon>Sar</taxon>
        <taxon>Alveolata</taxon>
        <taxon>Ciliophora</taxon>
        <taxon>Intramacronucleata</taxon>
        <taxon>Oligohymenophorea</taxon>
        <taxon>Hymenostomatida</taxon>
        <taxon>Ophryoglenina</taxon>
        <taxon>Ichthyophthirius</taxon>
    </lineage>
</organism>
<keyword evidence="2" id="KW-0548">Nucleotidyltransferase</keyword>
<evidence type="ECO:0000256" key="1">
    <source>
        <dbReference type="ARBA" id="ARBA00009884"/>
    </source>
</evidence>
<evidence type="ECO:0000313" key="2">
    <source>
        <dbReference type="EMBL" id="EGR30199.1"/>
    </source>
</evidence>
<dbReference type="SUPFAM" id="SSF56815">
    <property type="entry name" value="Sec1/munc18-like (SM) proteins"/>
    <property type="match status" value="1"/>
</dbReference>
<dbReference type="RefSeq" id="XP_004031795.1">
    <property type="nucleotide sequence ID" value="XM_004031747.1"/>
</dbReference>
<dbReference type="Pfam" id="PF00995">
    <property type="entry name" value="Sec1"/>
    <property type="match status" value="1"/>
</dbReference>
<dbReference type="InterPro" id="IPR043127">
    <property type="entry name" value="Sec-1-like_dom3a"/>
</dbReference>
<dbReference type="FunCoup" id="G0QX53">
    <property type="interactions" value="366"/>
</dbReference>
<dbReference type="InterPro" id="IPR001619">
    <property type="entry name" value="Sec1-like"/>
</dbReference>
<dbReference type="GO" id="GO:0016192">
    <property type="term" value="P:vesicle-mediated transport"/>
    <property type="evidence" value="ECO:0007669"/>
    <property type="project" value="InterPro"/>
</dbReference>
<dbReference type="Proteomes" id="UP000008983">
    <property type="component" value="Unassembled WGS sequence"/>
</dbReference>
<gene>
    <name evidence="2" type="ORF">IMG5_138180</name>
</gene>
<dbReference type="Gene3D" id="3.40.50.2060">
    <property type="match status" value="1"/>
</dbReference>
<dbReference type="InterPro" id="IPR036045">
    <property type="entry name" value="Sec1-like_sf"/>
</dbReference>
<name>G0QX53_ICHMU</name>
<keyword evidence="3" id="KW-1185">Reference proteome</keyword>
<dbReference type="Gene3D" id="3.90.830.10">
    <property type="entry name" value="Syntaxin Binding Protein 1, Chain A, domain 2"/>
    <property type="match status" value="1"/>
</dbReference>
<comment type="similarity">
    <text evidence="1">Belongs to the STXBP/unc-18/SEC1 family.</text>
</comment>
<evidence type="ECO:0000313" key="3">
    <source>
        <dbReference type="Proteomes" id="UP000008983"/>
    </source>
</evidence>
<dbReference type="OMA" id="VHQLNNA"/>
<dbReference type="PANTHER" id="PTHR11679">
    <property type="entry name" value="VESICLE PROTEIN SORTING-ASSOCIATED"/>
    <property type="match status" value="1"/>
</dbReference>
<protein>
    <submittedName>
        <fullName evidence="2">Vacuolar sorting protein, putative</fullName>
        <ecNumber evidence="2">2.7.7.49</ecNumber>
        <ecNumber evidence="2">3.1.21.3</ecNumber>
    </submittedName>
</protein>
<sequence length="587" mass="68681">MQKQYTLDTYKIAEDYFDRMLQEVTGIKCLVLDEETVQIISLVYSQTSILKKDVYLIERIDQPSEGKMQHLKVIYFIRPTEQNQQRLLQELEKSRFAEYYIFFSNSASNLFIETIAQADNLDLIKQIHEIYIDYYILSSHLYSLNVTSTYGLTKQQPLWNQTDNQVLQRVYEGLLSVLLSLKRVPMIKYLSSSDACLQLASKLTKKLKEEQQQNMSQLGQDSKTLLLIWDRREDPITPLLNQWTYQAMLHEIIGLQNNRIDIERKQKAIGDVNNVSSGNQDKEFVLNEKEDQFFMDNMYENFGDMTSNIRNFVESIQLEKNKSKKMETLQDIQNIVDSLPELKKKSNNLNKHFTLSMELNNTIEQQELMEISKAEQEISTKEARNDQANMIFEILNNKQIPKYQKLKLVIMYALRYENEDKIGKMKEKLKELGLTQTQTNLINHALDYAGKQHRSGDLFSTKNTINKYLNKIKNVMKDVPNVFTQHKPYIINIINQILENQMKENEFATTDLNFFREQPKEIIVFILGGATYEEAREIAMLHKEKSINALIGGTFVHNSYTFLAEIRNIAKDKKDEFGVQDGSLVYR</sequence>
<dbReference type="GO" id="GO:0003964">
    <property type="term" value="F:RNA-directed DNA polymerase activity"/>
    <property type="evidence" value="ECO:0007669"/>
    <property type="project" value="UniProtKB-EC"/>
</dbReference>
<dbReference type="EC" id="3.1.21.3" evidence="2"/>
<proteinExistence type="inferred from homology"/>
<dbReference type="InterPro" id="IPR027482">
    <property type="entry name" value="Sec1-like_dom2"/>
</dbReference>
<keyword evidence="2" id="KW-0378">Hydrolase</keyword>
<dbReference type="GO" id="GO:0009035">
    <property type="term" value="F:type I site-specific deoxyribonuclease activity"/>
    <property type="evidence" value="ECO:0007669"/>
    <property type="project" value="UniProtKB-EC"/>
</dbReference>
<dbReference type="AlphaFoldDB" id="G0QX53"/>
<dbReference type="EMBL" id="GL984033">
    <property type="protein sequence ID" value="EGR30199.1"/>
    <property type="molecule type" value="Genomic_DNA"/>
</dbReference>
<dbReference type="OrthoDB" id="10266265at2759"/>
<dbReference type="GeneID" id="14906319"/>
<dbReference type="Gene3D" id="1.25.40.60">
    <property type="match status" value="1"/>
</dbReference>
<reference evidence="2 3" key="1">
    <citation type="submission" date="2011-07" db="EMBL/GenBank/DDBJ databases">
        <authorList>
            <person name="Coyne R."/>
            <person name="Brami D."/>
            <person name="Johnson J."/>
            <person name="Hostetler J."/>
            <person name="Hannick L."/>
            <person name="Clark T."/>
            <person name="Cassidy-Hanley D."/>
            <person name="Inman J."/>
        </authorList>
    </citation>
    <scope>NUCLEOTIDE SEQUENCE [LARGE SCALE GENOMIC DNA]</scope>
    <source>
        <strain evidence="2 3">G5</strain>
    </source>
</reference>
<keyword evidence="2" id="KW-0808">Transferase</keyword>
<accession>G0QX53</accession>
<dbReference type="eggNOG" id="KOG1299">
    <property type="taxonomic scope" value="Eukaryota"/>
</dbReference>
<dbReference type="InParanoid" id="G0QX53"/>
<dbReference type="EC" id="2.7.7.49" evidence="2"/>
<dbReference type="PIRSF" id="PIRSF005715">
    <property type="entry name" value="VPS45_Sec1"/>
    <property type="match status" value="1"/>
</dbReference>
<dbReference type="STRING" id="857967.G0QX53"/>
<dbReference type="InterPro" id="IPR043154">
    <property type="entry name" value="Sec-1-like_dom1"/>
</dbReference>
<dbReference type="Gene3D" id="3.40.50.1910">
    <property type="match status" value="1"/>
</dbReference>